<dbReference type="AlphaFoldDB" id="A0A1H9UAD6"/>
<keyword evidence="5" id="KW-0762">Sugar transport</keyword>
<dbReference type="GO" id="GO:0055052">
    <property type="term" value="C:ATP-binding cassette (ABC) transporter complex, substrate-binding subunit-containing"/>
    <property type="evidence" value="ECO:0007669"/>
    <property type="project" value="TreeGrafter"/>
</dbReference>
<dbReference type="GO" id="GO:0015768">
    <property type="term" value="P:maltose transport"/>
    <property type="evidence" value="ECO:0007669"/>
    <property type="project" value="TreeGrafter"/>
</dbReference>
<sequence>MRNYLLALSVSLIVVISLVGCGAEGEGEGSSAEENESASQVDLNYWVPFSGGDGEYMENLVGQFNDEHEDIEVSMLNIEWEEYYTKLRTAMNSQTGPDVAIAHASRLIELVPGGNVEALDELAGEADVDWSEYSENQIDATIFDDAHYAVPLDAHALIMYYNKAYLEEAGLLNEDGEYALDGGIGQFIEDLKTIEENVADDVFPFVSNTNEVYPFWIWYTMNAQLGGSYIEGDEAVMNSPEGIEALTTMKNMVEEDLWPKNVTNGYDLFRSGRAAFNFAGVWATGNYEQEEGLEFGASPIPQLFDDSKAWGDSHTLILPSQDSEEQKKAALIFADWLADNGAYWAQAGHVPSKPAILESEDYLELDYRPGYADVLADVEYMPNHPALGAVNDVMIQQFSQVLNSDMTPEEGLETAERNAQNAIEQN</sequence>
<dbReference type="SUPFAM" id="SSF53850">
    <property type="entry name" value="Periplasmic binding protein-like II"/>
    <property type="match status" value="1"/>
</dbReference>
<accession>A0A1H9UAD6</accession>
<dbReference type="Pfam" id="PF13416">
    <property type="entry name" value="SBP_bac_8"/>
    <property type="match status" value="1"/>
</dbReference>
<feature type="signal peptide" evidence="4">
    <location>
        <begin position="1"/>
        <end position="22"/>
    </location>
</feature>
<proteinExistence type="inferred from homology"/>
<dbReference type="PANTHER" id="PTHR30061:SF50">
    <property type="entry name" value="MALTOSE_MALTODEXTRIN-BINDING PERIPLASMIC PROTEIN"/>
    <property type="match status" value="1"/>
</dbReference>
<dbReference type="OrthoDB" id="9768630at2"/>
<evidence type="ECO:0000256" key="2">
    <source>
        <dbReference type="ARBA" id="ARBA00022448"/>
    </source>
</evidence>
<reference evidence="6" key="1">
    <citation type="submission" date="2016-10" db="EMBL/GenBank/DDBJ databases">
        <authorList>
            <person name="Varghese N."/>
            <person name="Submissions S."/>
        </authorList>
    </citation>
    <scope>NUCLEOTIDE SEQUENCE [LARGE SCALE GENOMIC DNA]</scope>
    <source>
        <strain evidence="6">S9</strain>
    </source>
</reference>
<protein>
    <submittedName>
        <fullName evidence="5">Multiple sugar transport system substrate-binding protein</fullName>
    </submittedName>
</protein>
<dbReference type="GO" id="GO:1901982">
    <property type="term" value="F:maltose binding"/>
    <property type="evidence" value="ECO:0007669"/>
    <property type="project" value="TreeGrafter"/>
</dbReference>
<organism evidence="5 6">
    <name type="scientific">Salipaludibacillus aurantiacus</name>
    <dbReference type="NCBI Taxonomy" id="1601833"/>
    <lineage>
        <taxon>Bacteria</taxon>
        <taxon>Bacillati</taxon>
        <taxon>Bacillota</taxon>
        <taxon>Bacilli</taxon>
        <taxon>Bacillales</taxon>
        <taxon>Bacillaceae</taxon>
    </lineage>
</organism>
<dbReference type="CDD" id="cd14748">
    <property type="entry name" value="PBP2_UgpB"/>
    <property type="match status" value="1"/>
</dbReference>
<gene>
    <name evidence="5" type="ORF">SAMN05518684_10773</name>
</gene>
<dbReference type="RefSeq" id="WP_093051313.1">
    <property type="nucleotide sequence ID" value="NZ_FOGT01000007.1"/>
</dbReference>
<keyword evidence="2" id="KW-0813">Transport</keyword>
<dbReference type="GO" id="GO:0042956">
    <property type="term" value="P:maltodextrin transmembrane transport"/>
    <property type="evidence" value="ECO:0007669"/>
    <property type="project" value="TreeGrafter"/>
</dbReference>
<dbReference type="STRING" id="1601833.SAMN05518684_10773"/>
<evidence type="ECO:0000256" key="3">
    <source>
        <dbReference type="ARBA" id="ARBA00022729"/>
    </source>
</evidence>
<dbReference type="PANTHER" id="PTHR30061">
    <property type="entry name" value="MALTOSE-BINDING PERIPLASMIC PROTEIN"/>
    <property type="match status" value="1"/>
</dbReference>
<dbReference type="EMBL" id="FOGT01000007">
    <property type="protein sequence ID" value="SES06292.1"/>
    <property type="molecule type" value="Genomic_DNA"/>
</dbReference>
<dbReference type="Proteomes" id="UP000198571">
    <property type="component" value="Unassembled WGS sequence"/>
</dbReference>
<dbReference type="Gene3D" id="3.40.190.10">
    <property type="entry name" value="Periplasmic binding protein-like II"/>
    <property type="match status" value="1"/>
</dbReference>
<evidence type="ECO:0000313" key="5">
    <source>
        <dbReference type="EMBL" id="SES06292.1"/>
    </source>
</evidence>
<comment type="similarity">
    <text evidence="1">Belongs to the bacterial solute-binding protein 1 family.</text>
</comment>
<keyword evidence="3 4" id="KW-0732">Signal</keyword>
<feature type="chain" id="PRO_5038837700" evidence="4">
    <location>
        <begin position="23"/>
        <end position="426"/>
    </location>
</feature>
<dbReference type="PROSITE" id="PS51257">
    <property type="entry name" value="PROKAR_LIPOPROTEIN"/>
    <property type="match status" value="1"/>
</dbReference>
<dbReference type="InterPro" id="IPR006059">
    <property type="entry name" value="SBP"/>
</dbReference>
<evidence type="ECO:0000256" key="4">
    <source>
        <dbReference type="SAM" id="SignalP"/>
    </source>
</evidence>
<name>A0A1H9UAD6_9BACI</name>
<evidence type="ECO:0000256" key="1">
    <source>
        <dbReference type="ARBA" id="ARBA00008520"/>
    </source>
</evidence>
<evidence type="ECO:0000313" key="6">
    <source>
        <dbReference type="Proteomes" id="UP000198571"/>
    </source>
</evidence>
<keyword evidence="6" id="KW-1185">Reference proteome</keyword>